<dbReference type="GO" id="GO:0016740">
    <property type="term" value="F:transferase activity"/>
    <property type="evidence" value="ECO:0007669"/>
    <property type="project" value="UniProtKB-KW"/>
</dbReference>
<sequence>MWGRHLLNPTAFGSSRGSPLSHPEFKSVPDLCGFNSRFVRERLTPTTVTFDENKLKELKKRTKFPCTSFEVLSAHVWRSWARALNLPSNQIIKLVFSVNIRKRIESSLPSGYYGNAFVLGCVQTCVRDLTVKGLGYTVELVRRAKERVGDEYVKEVVELVSSSPASVDSTGVLIMTQWSRLGLESVDFGMGRPVQVGPVCCDKYCILLPVCNAANSVKVNLAVPSSVVDLYLYFLRNICA</sequence>
<organism evidence="3">
    <name type="scientific">Sesamum latifolium</name>
    <dbReference type="NCBI Taxonomy" id="2727402"/>
    <lineage>
        <taxon>Eukaryota</taxon>
        <taxon>Viridiplantae</taxon>
        <taxon>Streptophyta</taxon>
        <taxon>Embryophyta</taxon>
        <taxon>Tracheophyta</taxon>
        <taxon>Spermatophyta</taxon>
        <taxon>Magnoliopsida</taxon>
        <taxon>eudicotyledons</taxon>
        <taxon>Gunneridae</taxon>
        <taxon>Pentapetalae</taxon>
        <taxon>asterids</taxon>
        <taxon>lamiids</taxon>
        <taxon>Lamiales</taxon>
        <taxon>Pedaliaceae</taxon>
        <taxon>Sesamum</taxon>
    </lineage>
</organism>
<dbReference type="Pfam" id="PF02458">
    <property type="entry name" value="Transferase"/>
    <property type="match status" value="1"/>
</dbReference>
<gene>
    <name evidence="3" type="ORF">Slati_4148200</name>
</gene>
<comment type="similarity">
    <text evidence="1">Belongs to the plant acyltransferase family.</text>
</comment>
<accession>A0AAW2T9A0</accession>
<keyword evidence="2 3" id="KW-0808">Transferase</keyword>
<dbReference type="Gene3D" id="3.30.559.10">
    <property type="entry name" value="Chloramphenicol acetyltransferase-like domain"/>
    <property type="match status" value="1"/>
</dbReference>
<dbReference type="InterPro" id="IPR050898">
    <property type="entry name" value="Plant_acyltransferase"/>
</dbReference>
<protein>
    <submittedName>
        <fullName evidence="3">Omega-hydroxypalmitate O-feruloyl transferase</fullName>
    </submittedName>
</protein>
<dbReference type="EMBL" id="JACGWN010000015">
    <property type="protein sequence ID" value="KAL0401183.1"/>
    <property type="molecule type" value="Genomic_DNA"/>
</dbReference>
<comment type="caution">
    <text evidence="3">The sequence shown here is derived from an EMBL/GenBank/DDBJ whole genome shotgun (WGS) entry which is preliminary data.</text>
</comment>
<reference evidence="3" key="2">
    <citation type="journal article" date="2024" name="Plant">
        <title>Genomic evolution and insights into agronomic trait innovations of Sesamum species.</title>
        <authorList>
            <person name="Miao H."/>
            <person name="Wang L."/>
            <person name="Qu L."/>
            <person name="Liu H."/>
            <person name="Sun Y."/>
            <person name="Le M."/>
            <person name="Wang Q."/>
            <person name="Wei S."/>
            <person name="Zheng Y."/>
            <person name="Lin W."/>
            <person name="Duan Y."/>
            <person name="Cao H."/>
            <person name="Xiong S."/>
            <person name="Wang X."/>
            <person name="Wei L."/>
            <person name="Li C."/>
            <person name="Ma Q."/>
            <person name="Ju M."/>
            <person name="Zhao R."/>
            <person name="Li G."/>
            <person name="Mu C."/>
            <person name="Tian Q."/>
            <person name="Mei H."/>
            <person name="Zhang T."/>
            <person name="Gao T."/>
            <person name="Zhang H."/>
        </authorList>
    </citation>
    <scope>NUCLEOTIDE SEQUENCE</scope>
    <source>
        <strain evidence="3">KEN1</strain>
    </source>
</reference>
<evidence type="ECO:0000256" key="1">
    <source>
        <dbReference type="ARBA" id="ARBA00009861"/>
    </source>
</evidence>
<proteinExistence type="inferred from homology"/>
<dbReference type="InterPro" id="IPR023213">
    <property type="entry name" value="CAT-like_dom_sf"/>
</dbReference>
<dbReference type="PANTHER" id="PTHR31147:SF66">
    <property type="entry name" value="OS05G0315700 PROTEIN"/>
    <property type="match status" value="1"/>
</dbReference>
<dbReference type="AlphaFoldDB" id="A0AAW2T9A0"/>
<dbReference type="PANTHER" id="PTHR31147">
    <property type="entry name" value="ACYL TRANSFERASE 4"/>
    <property type="match status" value="1"/>
</dbReference>
<reference evidence="3" key="1">
    <citation type="submission" date="2020-06" db="EMBL/GenBank/DDBJ databases">
        <authorList>
            <person name="Li T."/>
            <person name="Hu X."/>
            <person name="Zhang T."/>
            <person name="Song X."/>
            <person name="Zhang H."/>
            <person name="Dai N."/>
            <person name="Sheng W."/>
            <person name="Hou X."/>
            <person name="Wei L."/>
        </authorList>
    </citation>
    <scope>NUCLEOTIDE SEQUENCE</scope>
    <source>
        <strain evidence="3">KEN1</strain>
        <tissue evidence="3">Leaf</tissue>
    </source>
</reference>
<name>A0AAW2T9A0_9LAMI</name>
<evidence type="ECO:0000313" key="3">
    <source>
        <dbReference type="EMBL" id="KAL0401183.1"/>
    </source>
</evidence>
<evidence type="ECO:0000256" key="2">
    <source>
        <dbReference type="ARBA" id="ARBA00022679"/>
    </source>
</evidence>